<name>A0ABW7GZK7_9BURK</name>
<accession>A0ABW7GZK7</accession>
<dbReference type="Proteomes" id="UP001606303">
    <property type="component" value="Unassembled WGS sequence"/>
</dbReference>
<gene>
    <name evidence="3" type="ORF">ACG01O_12430</name>
</gene>
<comment type="caution">
    <text evidence="3">The sequence shown here is derived from an EMBL/GenBank/DDBJ whole genome shotgun (WGS) entry which is preliminary data.</text>
</comment>
<protein>
    <submittedName>
        <fullName evidence="3">Uncharacterized protein</fullName>
    </submittedName>
</protein>
<evidence type="ECO:0000313" key="4">
    <source>
        <dbReference type="Proteomes" id="UP001606303"/>
    </source>
</evidence>
<feature type="region of interest" description="Disordered" evidence="1">
    <location>
        <begin position="186"/>
        <end position="205"/>
    </location>
</feature>
<feature type="chain" id="PRO_5046598753" evidence="2">
    <location>
        <begin position="27"/>
        <end position="218"/>
    </location>
</feature>
<feature type="signal peptide" evidence="2">
    <location>
        <begin position="1"/>
        <end position="26"/>
    </location>
</feature>
<organism evidence="3 4">
    <name type="scientific">Pelomonas baiyunensis</name>
    <dbReference type="NCBI Taxonomy" id="3299026"/>
    <lineage>
        <taxon>Bacteria</taxon>
        <taxon>Pseudomonadati</taxon>
        <taxon>Pseudomonadota</taxon>
        <taxon>Betaproteobacteria</taxon>
        <taxon>Burkholderiales</taxon>
        <taxon>Sphaerotilaceae</taxon>
        <taxon>Roseateles</taxon>
    </lineage>
</organism>
<evidence type="ECO:0000313" key="3">
    <source>
        <dbReference type="EMBL" id="MFG6467421.1"/>
    </source>
</evidence>
<dbReference type="EMBL" id="JBIGIB010000003">
    <property type="protein sequence ID" value="MFG6467421.1"/>
    <property type="molecule type" value="Genomic_DNA"/>
</dbReference>
<proteinExistence type="predicted"/>
<keyword evidence="2" id="KW-0732">Signal</keyword>
<sequence>MQRRSLLVWLAAAACAQVQAPAQAQAASRLPPVTLLVELRWVEQPLTGAAKAGVRDGAFVVGTGGTVSPRGAGVTVSSAPTAEPRVLHQLRVLNGQQARAQLISREPLQTVETVYDVAPDGKVRGAFAKPQTTERRSTQSFNVQATWVGEDTQVRVSFSVQDDRTALESTLDLPPGQWVTVARTGEAAPDAAPKGTLSSQDAARHTERELQLRVTVLP</sequence>
<dbReference type="RefSeq" id="WP_394384985.1">
    <property type="nucleotide sequence ID" value="NZ_JBIGIB010000003.1"/>
</dbReference>
<keyword evidence="4" id="KW-1185">Reference proteome</keyword>
<evidence type="ECO:0000256" key="1">
    <source>
        <dbReference type="SAM" id="MobiDB-lite"/>
    </source>
</evidence>
<dbReference type="PROSITE" id="PS51257">
    <property type="entry name" value="PROKAR_LIPOPROTEIN"/>
    <property type="match status" value="1"/>
</dbReference>
<reference evidence="3 4" key="1">
    <citation type="submission" date="2024-08" db="EMBL/GenBank/DDBJ databases">
        <authorList>
            <person name="Lu H."/>
        </authorList>
    </citation>
    <scope>NUCLEOTIDE SEQUENCE [LARGE SCALE GENOMIC DNA]</scope>
    <source>
        <strain evidence="3 4">BYS87W</strain>
    </source>
</reference>
<evidence type="ECO:0000256" key="2">
    <source>
        <dbReference type="SAM" id="SignalP"/>
    </source>
</evidence>